<dbReference type="EMBL" id="JAQQKY010000002">
    <property type="protein sequence ID" value="MDC7690371.1"/>
    <property type="molecule type" value="Genomic_DNA"/>
</dbReference>
<evidence type="ECO:0000313" key="2">
    <source>
        <dbReference type="Proteomes" id="UP001221566"/>
    </source>
</evidence>
<organism evidence="1 2">
    <name type="scientific">Vogesella indigofera</name>
    <name type="common">Pseudomonas indigofera</name>
    <dbReference type="NCBI Taxonomy" id="45465"/>
    <lineage>
        <taxon>Bacteria</taxon>
        <taxon>Pseudomonadati</taxon>
        <taxon>Pseudomonadota</taxon>
        <taxon>Betaproteobacteria</taxon>
        <taxon>Neisseriales</taxon>
        <taxon>Chromobacteriaceae</taxon>
        <taxon>Vogesella</taxon>
    </lineage>
</organism>
<sequence>MRLAQVLRDDLVAIHQGHFDGTDSDALVVHLLAVAIRTGANTTPLLEASRDCLRQHPFMPNMMRLELFKRRGNATKLLQLRYSKQNDMSLSVPMDGVALIRKALQRSEPLLGDAKPAFRNRLWLYRADKRGAIAGQVIPLSQRMLICPPDQATRLVR</sequence>
<keyword evidence="2" id="KW-1185">Reference proteome</keyword>
<protein>
    <submittedName>
        <fullName evidence="1">Uncharacterized protein</fullName>
    </submittedName>
</protein>
<name>A0ABT5I4G8_VOGIN</name>
<proteinExistence type="predicted"/>
<reference evidence="1 2" key="1">
    <citation type="submission" date="2023-01" db="EMBL/GenBank/DDBJ databases">
        <title>Novel species of the genus Vogesella isolated from rivers.</title>
        <authorList>
            <person name="Lu H."/>
        </authorList>
    </citation>
    <scope>NUCLEOTIDE SEQUENCE [LARGE SCALE GENOMIC DNA]</scope>
    <source>
        <strain evidence="1 2">SH7W</strain>
    </source>
</reference>
<dbReference type="RefSeq" id="WP_272802677.1">
    <property type="nucleotide sequence ID" value="NZ_JAQQKY010000002.1"/>
</dbReference>
<accession>A0ABT5I4G8</accession>
<gene>
    <name evidence="1" type="ORF">PQU93_06165</name>
</gene>
<evidence type="ECO:0000313" key="1">
    <source>
        <dbReference type="EMBL" id="MDC7690371.1"/>
    </source>
</evidence>
<dbReference type="Proteomes" id="UP001221566">
    <property type="component" value="Unassembled WGS sequence"/>
</dbReference>
<comment type="caution">
    <text evidence="1">The sequence shown here is derived from an EMBL/GenBank/DDBJ whole genome shotgun (WGS) entry which is preliminary data.</text>
</comment>